<name>A0A2U1QGT5_ARTAN</name>
<dbReference type="GO" id="GO:0003723">
    <property type="term" value="F:RNA binding"/>
    <property type="evidence" value="ECO:0007669"/>
    <property type="project" value="UniProtKB-UniRule"/>
</dbReference>
<evidence type="ECO:0000259" key="3">
    <source>
        <dbReference type="PROSITE" id="PS50102"/>
    </source>
</evidence>
<dbReference type="PANTHER" id="PTHR33116">
    <property type="entry name" value="REVERSE TRANSCRIPTASE ZINC-BINDING DOMAIN-CONTAINING PROTEIN-RELATED-RELATED"/>
    <property type="match status" value="1"/>
</dbReference>
<reference evidence="4 5" key="1">
    <citation type="journal article" date="2018" name="Mol. Plant">
        <title>The genome of Artemisia annua provides insight into the evolution of Asteraceae family and artemisinin biosynthesis.</title>
        <authorList>
            <person name="Shen Q."/>
            <person name="Zhang L."/>
            <person name="Liao Z."/>
            <person name="Wang S."/>
            <person name="Yan T."/>
            <person name="Shi P."/>
            <person name="Liu M."/>
            <person name="Fu X."/>
            <person name="Pan Q."/>
            <person name="Wang Y."/>
            <person name="Lv Z."/>
            <person name="Lu X."/>
            <person name="Zhang F."/>
            <person name="Jiang W."/>
            <person name="Ma Y."/>
            <person name="Chen M."/>
            <person name="Hao X."/>
            <person name="Li L."/>
            <person name="Tang Y."/>
            <person name="Lv G."/>
            <person name="Zhou Y."/>
            <person name="Sun X."/>
            <person name="Brodelius P.E."/>
            <person name="Rose J.K.C."/>
            <person name="Tang K."/>
        </authorList>
    </citation>
    <scope>NUCLEOTIDE SEQUENCE [LARGE SCALE GENOMIC DNA]</scope>
    <source>
        <strain evidence="5">cv. Huhao1</strain>
        <tissue evidence="4">Leaf</tissue>
    </source>
</reference>
<organism evidence="4 5">
    <name type="scientific">Artemisia annua</name>
    <name type="common">Sweet wormwood</name>
    <dbReference type="NCBI Taxonomy" id="35608"/>
    <lineage>
        <taxon>Eukaryota</taxon>
        <taxon>Viridiplantae</taxon>
        <taxon>Streptophyta</taxon>
        <taxon>Embryophyta</taxon>
        <taxon>Tracheophyta</taxon>
        <taxon>Spermatophyta</taxon>
        <taxon>Magnoliopsida</taxon>
        <taxon>eudicotyledons</taxon>
        <taxon>Gunneridae</taxon>
        <taxon>Pentapetalae</taxon>
        <taxon>asterids</taxon>
        <taxon>campanulids</taxon>
        <taxon>Asterales</taxon>
        <taxon>Asteraceae</taxon>
        <taxon>Asteroideae</taxon>
        <taxon>Anthemideae</taxon>
        <taxon>Artemisiinae</taxon>
        <taxon>Artemisia</taxon>
    </lineage>
</organism>
<gene>
    <name evidence="4" type="ORF">CTI12_AA030820</name>
</gene>
<dbReference type="SMART" id="SM00360">
    <property type="entry name" value="RRM"/>
    <property type="match status" value="1"/>
</dbReference>
<dbReference type="PANTHER" id="PTHR33116:SF88">
    <property type="entry name" value="RNA-DIRECTED DNA POLYMERASE"/>
    <property type="match status" value="1"/>
</dbReference>
<dbReference type="EMBL" id="PKPP01000137">
    <property type="protein sequence ID" value="PWA97226.1"/>
    <property type="molecule type" value="Genomic_DNA"/>
</dbReference>
<keyword evidence="4" id="KW-0695">RNA-directed DNA polymerase</keyword>
<dbReference type="GO" id="GO:0003964">
    <property type="term" value="F:RNA-directed DNA polymerase activity"/>
    <property type="evidence" value="ECO:0007669"/>
    <property type="project" value="UniProtKB-KW"/>
</dbReference>
<keyword evidence="4" id="KW-0808">Transferase</keyword>
<dbReference type="PROSITE" id="PS50102">
    <property type="entry name" value="RRM"/>
    <property type="match status" value="1"/>
</dbReference>
<evidence type="ECO:0000256" key="2">
    <source>
        <dbReference type="SAM" id="MobiDB-lite"/>
    </source>
</evidence>
<dbReference type="InterPro" id="IPR026960">
    <property type="entry name" value="RVT-Znf"/>
</dbReference>
<dbReference type="Proteomes" id="UP000245207">
    <property type="component" value="Unassembled WGS sequence"/>
</dbReference>
<evidence type="ECO:0000313" key="5">
    <source>
        <dbReference type="Proteomes" id="UP000245207"/>
    </source>
</evidence>
<feature type="compositionally biased region" description="Low complexity" evidence="2">
    <location>
        <begin position="551"/>
        <end position="562"/>
    </location>
</feature>
<evidence type="ECO:0000313" key="4">
    <source>
        <dbReference type="EMBL" id="PWA97226.1"/>
    </source>
</evidence>
<sequence>MFVQIGFGSEMNTKDPFHFLDLPSIQNLTIITESISNVISKLGHYSWDVIGGTPEAGQQRLGRHRWDTRGGTTEVVQHRFFQLLMERRHRNPIPEAVQRRITKLFVTNIPEGCSGIDLAEQVRPFGQIFDLFIARKRDKGGNRFGFVSMLDVKDKGDLLKSLRNIRMGEYKLWFNIARFVLEDGEISSRQKNLPNKPFYVANNNKADGVHKDPRLNAFVAEKRSFKDSLVGKKLSVDNRINAFSSLHGRALVAKMVDLQALKNIKVIVQELCLGLGKVQYMGGLDVLLSFEKSDTAEAVFEASKLAMDKFTSVTRWTGQSFGFERLAWLKVKGVPLHLLTNEVVDGIGGLFGKVVHKASIEESDEDLSYEHIAVLLGEGKRIEEEVTLIWNERKFRVLVAEEPGEWIPEFVEVSTHMDDQQSEPAKEESLAARSMDGVTEKLVEEAGEVNMNVDQVFLETDNAVNEGIDGTKSLSNDDMAEILEHNDDTFIPAVDFPFEEVPHIEEFQSIPNVNKRKKFKKNDLGRPSFGYVSSQESLKNGKKSKNEDPFGLDGLLGLNGNNEELSSAANDTGSESLDLNRQHGSNDVEDCLESEDVVHFHPEADTRLQAEEITATIALGEKLGTDLRVCGKSGWVKRLKNEFGVSFIGLQETMVSNIQEGVISKYWGGLGFEFDYVDATGNSGGGECKWSRIDRFLVCDNVFNKWPNASVRAMNRDLSDHSPLVFSMIDMNFGPKPFRLFDSWLERPGCVEKIQSVLQEWTNSGPPDTNLLNKLKRLRFSLKEWFKVYSSHEVEVESRLRKEKEEFEMRMESTDLEESDLWVWLECKKALEEIELHKARDIRQKSRVKWASLGDENSSFFHCVVNGRKARNFIPGIAIDGEWIEKPTLVKREIMKFFRNHFKESNPYRPSLSCAAIMRRFLWAGTSEEKKVPWVAWDIISNPKSKGGLGVSKLQHVNEALLLKWSWRFKKEGNSLWKNVIMSCHGSSRPWAMLPCSISASGCWKQIVKVGEQKLPNGAIINSYFIGCLGDGSTFNFWGDIWLGDDPLRIKYPHLFKLESNKWVKVSGRINCINNVKVVTWNWRREPSTYMEITELFLLLGEIYDLNWQGGWDVWKWKASNDGIFSVASARKIISDHIPVDNSTKIKWKCWVPLKCKIMVWRAARNRLPTTSELIKRGVTLQQPLCVFCHSMQETITHLFTGCMFTYEVWNRVESWCQLSHSFAFDVQDIILLAENDSYSKEKRHILRGIVYTTLWVIWNERNARIFSNKIRRPIEIVQIIKYTSYFWIRNRSRWNDIGWNNWCNYPLVVM</sequence>
<keyword evidence="1" id="KW-0694">RNA-binding</keyword>
<comment type="caution">
    <text evidence="4">The sequence shown here is derived from an EMBL/GenBank/DDBJ whole genome shotgun (WGS) entry which is preliminary data.</text>
</comment>
<keyword evidence="4" id="KW-0548">Nucleotidyltransferase</keyword>
<dbReference type="SUPFAM" id="SSF54928">
    <property type="entry name" value="RNA-binding domain, RBD"/>
    <property type="match status" value="1"/>
</dbReference>
<dbReference type="Pfam" id="PF13966">
    <property type="entry name" value="zf-RVT"/>
    <property type="match status" value="1"/>
</dbReference>
<dbReference type="Gene3D" id="3.30.70.330">
    <property type="match status" value="1"/>
</dbReference>
<feature type="region of interest" description="Disordered" evidence="2">
    <location>
        <begin position="528"/>
        <end position="585"/>
    </location>
</feature>
<feature type="compositionally biased region" description="Polar residues" evidence="2">
    <location>
        <begin position="563"/>
        <end position="577"/>
    </location>
</feature>
<proteinExistence type="predicted"/>
<dbReference type="InterPro" id="IPR035979">
    <property type="entry name" value="RBD_domain_sf"/>
</dbReference>
<accession>A0A2U1QGT5</accession>
<dbReference type="CDD" id="cd00590">
    <property type="entry name" value="RRM_SF"/>
    <property type="match status" value="1"/>
</dbReference>
<dbReference type="OrthoDB" id="1937542at2759"/>
<evidence type="ECO:0000256" key="1">
    <source>
        <dbReference type="PROSITE-ProRule" id="PRU00176"/>
    </source>
</evidence>
<dbReference type="InterPro" id="IPR000504">
    <property type="entry name" value="RRM_dom"/>
</dbReference>
<protein>
    <submittedName>
        <fullName evidence="4">Reverse transcriptase domain, Reverse transcriptase zinc-binding domain protein</fullName>
    </submittedName>
</protein>
<dbReference type="InterPro" id="IPR012677">
    <property type="entry name" value="Nucleotide-bd_a/b_plait_sf"/>
</dbReference>
<keyword evidence="5" id="KW-1185">Reference proteome</keyword>
<dbReference type="Pfam" id="PF00076">
    <property type="entry name" value="RRM_1"/>
    <property type="match status" value="1"/>
</dbReference>
<feature type="domain" description="RRM" evidence="3">
    <location>
        <begin position="102"/>
        <end position="179"/>
    </location>
</feature>